<name>A0A177A201_9PEZI</name>
<protein>
    <submittedName>
        <fullName evidence="2">Uncharacterized protein</fullName>
    </submittedName>
</protein>
<proteinExistence type="predicted"/>
<gene>
    <name evidence="2" type="ORF">VC83_07572</name>
</gene>
<reference evidence="2" key="1">
    <citation type="submission" date="2016-03" db="EMBL/GenBank/DDBJ databases">
        <title>Updated assembly of Pseudogymnoascus destructans, the fungus causing white-nose syndrome of bats.</title>
        <authorList>
            <person name="Palmer J.M."/>
            <person name="Drees K.P."/>
            <person name="Foster J.T."/>
            <person name="Lindner D.L."/>
        </authorList>
    </citation>
    <scope>NUCLEOTIDE SEQUENCE [LARGE SCALE GENOMIC DNA]</scope>
    <source>
        <strain evidence="2">20631-21</strain>
    </source>
</reference>
<organism evidence="2">
    <name type="scientific">Pseudogymnoascus destructans</name>
    <dbReference type="NCBI Taxonomy" id="655981"/>
    <lineage>
        <taxon>Eukaryota</taxon>
        <taxon>Fungi</taxon>
        <taxon>Dikarya</taxon>
        <taxon>Ascomycota</taxon>
        <taxon>Pezizomycotina</taxon>
        <taxon>Leotiomycetes</taxon>
        <taxon>Thelebolales</taxon>
        <taxon>Thelebolaceae</taxon>
        <taxon>Pseudogymnoascus</taxon>
    </lineage>
</organism>
<dbReference type="Proteomes" id="UP000077154">
    <property type="component" value="Unassembled WGS sequence"/>
</dbReference>
<feature type="region of interest" description="Disordered" evidence="1">
    <location>
        <begin position="124"/>
        <end position="143"/>
    </location>
</feature>
<dbReference type="GeneID" id="36290617"/>
<dbReference type="AlphaFoldDB" id="A0A177A201"/>
<dbReference type="RefSeq" id="XP_024320812.1">
    <property type="nucleotide sequence ID" value="XM_024471139.1"/>
</dbReference>
<feature type="compositionally biased region" description="Polar residues" evidence="1">
    <location>
        <begin position="125"/>
        <end position="135"/>
    </location>
</feature>
<accession>A0A177A201</accession>
<evidence type="ECO:0000313" key="2">
    <source>
        <dbReference type="EMBL" id="OAF55512.2"/>
    </source>
</evidence>
<dbReference type="VEuPathDB" id="FungiDB:GMDG_04496"/>
<dbReference type="OrthoDB" id="3439750at2759"/>
<sequence length="306" mass="33452">MTWLAINNLNSERLVSIVSMMSINIPFTAQASCCIMTVFYSAALRSSTNMPGIRAASDGGAKNGRELDVPISPPNSLGLRFSSKAWIISLRTSAIADHSQSWRWSVFDQLVEWSWTDDCDIDVPSATQNSNSTSRMDGISPLDTEKTSTLTLHQNWSANTTMRSDSISPPSTAATSISDLHQIRSDNLIPSSTDVHLCPTSSSHGLSATTGDCWPAGSTHELYRIIYLYTGEFCSTASELYSGLQASPLFRKHKVLAIFSVDENVWEILMPAGYVPEFCNCVANFGFAIERNSAPKPGFCMRALIV</sequence>
<dbReference type="EMBL" id="KV441408">
    <property type="protein sequence ID" value="OAF55512.2"/>
    <property type="molecule type" value="Genomic_DNA"/>
</dbReference>
<evidence type="ECO:0000256" key="1">
    <source>
        <dbReference type="SAM" id="MobiDB-lite"/>
    </source>
</evidence>